<dbReference type="RefSeq" id="WP_252850684.1">
    <property type="nucleotide sequence ID" value="NZ_JAMXLR010000006.1"/>
</dbReference>
<evidence type="ECO:0000259" key="1">
    <source>
        <dbReference type="Pfam" id="PF07589"/>
    </source>
</evidence>
<keyword evidence="3" id="KW-1185">Reference proteome</keyword>
<evidence type="ECO:0000313" key="2">
    <source>
        <dbReference type="EMBL" id="MCO6042586.1"/>
    </source>
</evidence>
<feature type="domain" description="Ice-binding protein C-terminal" evidence="1">
    <location>
        <begin position="205"/>
        <end position="226"/>
    </location>
</feature>
<name>A0A9X2FED3_9BACT</name>
<proteinExistence type="predicted"/>
<dbReference type="Proteomes" id="UP001155241">
    <property type="component" value="Unassembled WGS sequence"/>
</dbReference>
<protein>
    <submittedName>
        <fullName evidence="2">PEP-CTERM sorting domain-containing protein</fullName>
    </submittedName>
</protein>
<dbReference type="EMBL" id="JAMXLR010000006">
    <property type="protein sequence ID" value="MCO6042586.1"/>
    <property type="molecule type" value="Genomic_DNA"/>
</dbReference>
<dbReference type="InterPro" id="IPR013424">
    <property type="entry name" value="Ice-binding_C"/>
</dbReference>
<evidence type="ECO:0000313" key="3">
    <source>
        <dbReference type="Proteomes" id="UP001155241"/>
    </source>
</evidence>
<dbReference type="Pfam" id="PF07589">
    <property type="entry name" value="PEP-CTERM"/>
    <property type="match status" value="1"/>
</dbReference>
<dbReference type="AlphaFoldDB" id="A0A9X2FED3"/>
<gene>
    <name evidence="2" type="ORF">NG895_01575</name>
</gene>
<sequence length="230" mass="24364">MSDSVWFLGVSESNTDTVERFGEPTGVGSDAIDFTPQNFVADIQSPGASTSTIVDSVLGFTVLAKPNNSIDDLSFAERGFTQLVGLSADEAFSSVAAHFIIDVVEIDGMPVGGIEYNIEADMTFTPSEGDFELGVDGTTSYNTIWYGELMVDIKQHLDEQGINYSVGATKINVLLENTLTAAASGGGSALINKQDFDGVTITVNVPEPSTFLLAGMALVGLAGVRRYARR</sequence>
<comment type="caution">
    <text evidence="2">The sequence shown here is derived from an EMBL/GenBank/DDBJ whole genome shotgun (WGS) entry which is preliminary data.</text>
</comment>
<accession>A0A9X2FED3</accession>
<reference evidence="2" key="1">
    <citation type="submission" date="2022-06" db="EMBL/GenBank/DDBJ databases">
        <title>Aeoliella straminimaris, a novel planctomycete from sediments.</title>
        <authorList>
            <person name="Vitorino I.R."/>
            <person name="Lage O.M."/>
        </authorList>
    </citation>
    <scope>NUCLEOTIDE SEQUENCE</scope>
    <source>
        <strain evidence="2">ICT_H6.2</strain>
    </source>
</reference>
<organism evidence="2 3">
    <name type="scientific">Aeoliella straminimaris</name>
    <dbReference type="NCBI Taxonomy" id="2954799"/>
    <lineage>
        <taxon>Bacteria</taxon>
        <taxon>Pseudomonadati</taxon>
        <taxon>Planctomycetota</taxon>
        <taxon>Planctomycetia</taxon>
        <taxon>Pirellulales</taxon>
        <taxon>Lacipirellulaceae</taxon>
        <taxon>Aeoliella</taxon>
    </lineage>
</organism>